<evidence type="ECO:0000256" key="3">
    <source>
        <dbReference type="ARBA" id="ARBA00013208"/>
    </source>
</evidence>
<organism evidence="11 12">
    <name type="scientific">Arenicella xantha</name>
    <dbReference type="NCBI Taxonomy" id="644221"/>
    <lineage>
        <taxon>Bacteria</taxon>
        <taxon>Pseudomonadati</taxon>
        <taxon>Pseudomonadota</taxon>
        <taxon>Gammaproteobacteria</taxon>
        <taxon>Arenicellales</taxon>
        <taxon>Arenicellaceae</taxon>
        <taxon>Arenicella</taxon>
    </lineage>
</organism>
<keyword evidence="8" id="KW-0812">Transmembrane</keyword>
<proteinExistence type="inferred from homology"/>
<dbReference type="GO" id="GO:0004252">
    <property type="term" value="F:serine-type endopeptidase activity"/>
    <property type="evidence" value="ECO:0007669"/>
    <property type="project" value="InterPro"/>
</dbReference>
<dbReference type="PROSITE" id="PS00760">
    <property type="entry name" value="SPASE_I_2"/>
    <property type="match status" value="1"/>
</dbReference>
<dbReference type="RefSeq" id="WP_113955132.1">
    <property type="nucleotide sequence ID" value="NZ_QNRT01000004.1"/>
</dbReference>
<dbReference type="NCBIfam" id="TIGR02227">
    <property type="entry name" value="sigpep_I_bact"/>
    <property type="match status" value="1"/>
</dbReference>
<evidence type="ECO:0000256" key="8">
    <source>
        <dbReference type="RuleBase" id="RU003993"/>
    </source>
</evidence>
<dbReference type="EC" id="3.4.21.89" evidence="3 8"/>
<evidence type="ECO:0000256" key="1">
    <source>
        <dbReference type="ARBA" id="ARBA00000677"/>
    </source>
</evidence>
<comment type="subcellular location">
    <subcellularLocation>
        <location evidence="9">Membrane</location>
        <topology evidence="9">Multi-pass membrane protein</topology>
    </subcellularLocation>
</comment>
<keyword evidence="5 8" id="KW-0645">Protease</keyword>
<evidence type="ECO:0000256" key="2">
    <source>
        <dbReference type="ARBA" id="ARBA00009370"/>
    </source>
</evidence>
<dbReference type="SUPFAM" id="SSF51306">
    <property type="entry name" value="LexA/Signal peptidase"/>
    <property type="match status" value="1"/>
</dbReference>
<dbReference type="GO" id="GO:0009003">
    <property type="term" value="F:signal peptidase activity"/>
    <property type="evidence" value="ECO:0007669"/>
    <property type="project" value="UniProtKB-EC"/>
</dbReference>
<feature type="active site" evidence="7">
    <location>
        <position position="123"/>
    </location>
</feature>
<dbReference type="InterPro" id="IPR019756">
    <property type="entry name" value="Pept_S26A_signal_pept_1_Ser-AS"/>
</dbReference>
<feature type="domain" description="Peptidase S26" evidence="10">
    <location>
        <begin position="39"/>
        <end position="240"/>
    </location>
</feature>
<gene>
    <name evidence="11" type="ORF">DFR28_104198</name>
</gene>
<evidence type="ECO:0000256" key="6">
    <source>
        <dbReference type="ARBA" id="ARBA00022801"/>
    </source>
</evidence>
<dbReference type="Pfam" id="PF10502">
    <property type="entry name" value="Peptidase_S26"/>
    <property type="match status" value="1"/>
</dbReference>
<dbReference type="InterPro" id="IPR019757">
    <property type="entry name" value="Pept_S26A_signal_pept_1_Lys-AS"/>
</dbReference>
<name>A0A395JH25_9GAMM</name>
<comment type="caution">
    <text evidence="11">The sequence shown here is derived from an EMBL/GenBank/DDBJ whole genome shotgun (WGS) entry which is preliminary data.</text>
</comment>
<dbReference type="Gene3D" id="2.10.109.10">
    <property type="entry name" value="Umud Fragment, subunit A"/>
    <property type="match status" value="1"/>
</dbReference>
<evidence type="ECO:0000256" key="7">
    <source>
        <dbReference type="PIRSR" id="PIRSR600223-1"/>
    </source>
</evidence>
<keyword evidence="8" id="KW-0472">Membrane</keyword>
<protein>
    <recommendedName>
        <fullName evidence="4 8">Signal peptidase I</fullName>
        <ecNumber evidence="3 8">3.4.21.89</ecNumber>
    </recommendedName>
</protein>
<feature type="active site" evidence="7">
    <location>
        <position position="68"/>
    </location>
</feature>
<keyword evidence="12" id="KW-1185">Reference proteome</keyword>
<keyword evidence="6 8" id="KW-0378">Hydrolase</keyword>
<dbReference type="InterPro" id="IPR019758">
    <property type="entry name" value="Pept_S26A_signal_pept_1_CS"/>
</dbReference>
<evidence type="ECO:0000313" key="11">
    <source>
        <dbReference type="EMBL" id="RBP49270.1"/>
    </source>
</evidence>
<dbReference type="CDD" id="cd06530">
    <property type="entry name" value="S26_SPase_I"/>
    <property type="match status" value="1"/>
</dbReference>
<dbReference type="PANTHER" id="PTHR43390:SF1">
    <property type="entry name" value="CHLOROPLAST PROCESSING PEPTIDASE"/>
    <property type="match status" value="1"/>
</dbReference>
<evidence type="ECO:0000259" key="10">
    <source>
        <dbReference type="Pfam" id="PF10502"/>
    </source>
</evidence>
<evidence type="ECO:0000313" key="12">
    <source>
        <dbReference type="Proteomes" id="UP000253083"/>
    </source>
</evidence>
<sequence>MVFEIVLFGLVVLSGVVILFCRFVVPSLAKKQPEPWYLDYARSFFPVLLLVFLLRGFVAEPFRIPSGSMYPTLEVGDFILVNKFSYGLRLPIVRTKVFEIGDPQRGDIVVFKYPRDPKQSYIKRLIGLPGDIIQYRDSTLYINGEKLDQQVLGEFKYRDQADQWHTSIEWEQVIPTSTDADGVAVKYGILQDNRRSKGAWKVPEGQYFMMGDNRGNSADSRVWGFLPEENIVGKAFFVWMSWGDEDNEEGGGLDFDRIGTRVQAEIVNTGAN</sequence>
<dbReference type="AlphaFoldDB" id="A0A395JH25"/>
<dbReference type="GO" id="GO:0016020">
    <property type="term" value="C:membrane"/>
    <property type="evidence" value="ECO:0007669"/>
    <property type="project" value="UniProtKB-SubCell"/>
</dbReference>
<evidence type="ECO:0000256" key="4">
    <source>
        <dbReference type="ARBA" id="ARBA00019232"/>
    </source>
</evidence>
<evidence type="ECO:0000256" key="5">
    <source>
        <dbReference type="ARBA" id="ARBA00022670"/>
    </source>
</evidence>
<dbReference type="Proteomes" id="UP000253083">
    <property type="component" value="Unassembled WGS sequence"/>
</dbReference>
<dbReference type="EMBL" id="QNRT01000004">
    <property type="protein sequence ID" value="RBP49270.1"/>
    <property type="molecule type" value="Genomic_DNA"/>
</dbReference>
<dbReference type="PROSITE" id="PS00501">
    <property type="entry name" value="SPASE_I_1"/>
    <property type="match status" value="1"/>
</dbReference>
<dbReference type="PRINTS" id="PR00727">
    <property type="entry name" value="LEADERPTASE"/>
</dbReference>
<dbReference type="PANTHER" id="PTHR43390">
    <property type="entry name" value="SIGNAL PEPTIDASE I"/>
    <property type="match status" value="1"/>
</dbReference>
<dbReference type="GO" id="GO:0006465">
    <property type="term" value="P:signal peptide processing"/>
    <property type="evidence" value="ECO:0007669"/>
    <property type="project" value="InterPro"/>
</dbReference>
<feature type="transmembrane region" description="Helical" evidence="8">
    <location>
        <begin position="6"/>
        <end position="25"/>
    </location>
</feature>
<dbReference type="FunCoup" id="A0A395JH25">
    <property type="interactions" value="359"/>
</dbReference>
<dbReference type="InterPro" id="IPR036286">
    <property type="entry name" value="LexA/Signal_pep-like_sf"/>
</dbReference>
<comment type="similarity">
    <text evidence="2 9">Belongs to the peptidase S26 family.</text>
</comment>
<dbReference type="InParanoid" id="A0A395JH25"/>
<keyword evidence="8" id="KW-1133">Transmembrane helix</keyword>
<reference evidence="11 12" key="1">
    <citation type="submission" date="2018-06" db="EMBL/GenBank/DDBJ databases">
        <title>Genomic Encyclopedia of Type Strains, Phase IV (KMG-IV): sequencing the most valuable type-strain genomes for metagenomic binning, comparative biology and taxonomic classification.</title>
        <authorList>
            <person name="Goeker M."/>
        </authorList>
    </citation>
    <scope>NUCLEOTIDE SEQUENCE [LARGE SCALE GENOMIC DNA]</scope>
    <source>
        <strain evidence="11 12">DSM 24032</strain>
    </source>
</reference>
<accession>A0A395JH25</accession>
<dbReference type="PROSITE" id="PS00761">
    <property type="entry name" value="SPASE_I_3"/>
    <property type="match status" value="1"/>
</dbReference>
<feature type="transmembrane region" description="Helical" evidence="8">
    <location>
        <begin position="37"/>
        <end position="58"/>
    </location>
</feature>
<comment type="catalytic activity">
    <reaction evidence="1 8">
        <text>Cleavage of hydrophobic, N-terminal signal or leader sequences from secreted and periplasmic proteins.</text>
        <dbReference type="EC" id="3.4.21.89"/>
    </reaction>
</comment>
<dbReference type="InterPro" id="IPR019533">
    <property type="entry name" value="Peptidase_S26"/>
</dbReference>
<dbReference type="OrthoDB" id="9815782at2"/>
<evidence type="ECO:0000256" key="9">
    <source>
        <dbReference type="RuleBase" id="RU362042"/>
    </source>
</evidence>
<dbReference type="InterPro" id="IPR000223">
    <property type="entry name" value="Pept_S26A_signal_pept_1"/>
</dbReference>